<dbReference type="AlphaFoldDB" id="A0A8D8ZAL8"/>
<organism evidence="1">
    <name type="scientific">Cacopsylla melanoneura</name>
    <dbReference type="NCBI Taxonomy" id="428564"/>
    <lineage>
        <taxon>Eukaryota</taxon>
        <taxon>Metazoa</taxon>
        <taxon>Ecdysozoa</taxon>
        <taxon>Arthropoda</taxon>
        <taxon>Hexapoda</taxon>
        <taxon>Insecta</taxon>
        <taxon>Pterygota</taxon>
        <taxon>Neoptera</taxon>
        <taxon>Paraneoptera</taxon>
        <taxon>Hemiptera</taxon>
        <taxon>Sternorrhyncha</taxon>
        <taxon>Psylloidea</taxon>
        <taxon>Psyllidae</taxon>
        <taxon>Psyllinae</taxon>
        <taxon>Cacopsylla</taxon>
    </lineage>
</organism>
<dbReference type="EMBL" id="HBUF01459427">
    <property type="protein sequence ID" value="CAG6744079.1"/>
    <property type="molecule type" value="Transcribed_RNA"/>
</dbReference>
<sequence length="120" mass="13780">MNPALSGGNKEDPLEFLRKLEEAFQNYHVPPQNWYLLLMMNESMYAEDRRTSKLQIKQPRLLSALPFSKSKFNEGLTRTNYHFDREVIYPEHSTSSCRKPCATSAHSLVFPCTTPASLPS</sequence>
<accession>A0A8D8ZAL8</accession>
<proteinExistence type="predicted"/>
<name>A0A8D8ZAL8_9HEMI</name>
<protein>
    <submittedName>
        <fullName evidence="1">Uncharacterized protein</fullName>
    </submittedName>
</protein>
<evidence type="ECO:0000313" key="1">
    <source>
        <dbReference type="EMBL" id="CAG6744079.1"/>
    </source>
</evidence>
<reference evidence="1" key="1">
    <citation type="submission" date="2021-05" db="EMBL/GenBank/DDBJ databases">
        <authorList>
            <person name="Alioto T."/>
            <person name="Alioto T."/>
            <person name="Gomez Garrido J."/>
        </authorList>
    </citation>
    <scope>NUCLEOTIDE SEQUENCE</scope>
</reference>